<dbReference type="GO" id="GO:0008168">
    <property type="term" value="F:methyltransferase activity"/>
    <property type="evidence" value="ECO:0007669"/>
    <property type="project" value="UniProtKB-KW"/>
</dbReference>
<keyword evidence="3" id="KW-1185">Reference proteome</keyword>
<evidence type="ECO:0000313" key="2">
    <source>
        <dbReference type="EMBL" id="GAA2904167.1"/>
    </source>
</evidence>
<dbReference type="SUPFAM" id="SSF53335">
    <property type="entry name" value="S-adenosyl-L-methionine-dependent methyltransferases"/>
    <property type="match status" value="1"/>
</dbReference>
<dbReference type="PANTHER" id="PTHR45036:SF1">
    <property type="entry name" value="METHYLTRANSFERASE LIKE 7A"/>
    <property type="match status" value="1"/>
</dbReference>
<dbReference type="InterPro" id="IPR029063">
    <property type="entry name" value="SAM-dependent_MTases_sf"/>
</dbReference>
<dbReference type="EMBL" id="BAAAVI010000078">
    <property type="protein sequence ID" value="GAA2904167.1"/>
    <property type="molecule type" value="Genomic_DNA"/>
</dbReference>
<keyword evidence="2" id="KW-0489">Methyltransferase</keyword>
<evidence type="ECO:0000313" key="3">
    <source>
        <dbReference type="Proteomes" id="UP001500831"/>
    </source>
</evidence>
<name>A0ABN3W7A8_9ACTN</name>
<feature type="domain" description="Methyltransferase type 11" evidence="1">
    <location>
        <begin position="39"/>
        <end position="132"/>
    </location>
</feature>
<dbReference type="GO" id="GO:0032259">
    <property type="term" value="P:methylation"/>
    <property type="evidence" value="ECO:0007669"/>
    <property type="project" value="UniProtKB-KW"/>
</dbReference>
<protein>
    <submittedName>
        <fullName evidence="2">Class I SAM-dependent methyltransferase</fullName>
    </submittedName>
</protein>
<dbReference type="InterPro" id="IPR052356">
    <property type="entry name" value="Thiol_S-MT"/>
</dbReference>
<reference evidence="2 3" key="1">
    <citation type="journal article" date="2019" name="Int. J. Syst. Evol. Microbiol.">
        <title>The Global Catalogue of Microorganisms (GCM) 10K type strain sequencing project: providing services to taxonomists for standard genome sequencing and annotation.</title>
        <authorList>
            <consortium name="The Broad Institute Genomics Platform"/>
            <consortium name="The Broad Institute Genome Sequencing Center for Infectious Disease"/>
            <person name="Wu L."/>
            <person name="Ma J."/>
        </authorList>
    </citation>
    <scope>NUCLEOTIDE SEQUENCE [LARGE SCALE GENOMIC DNA]</scope>
    <source>
        <strain evidence="2 3">JCM 6242</strain>
    </source>
</reference>
<evidence type="ECO:0000259" key="1">
    <source>
        <dbReference type="Pfam" id="PF08241"/>
    </source>
</evidence>
<dbReference type="InterPro" id="IPR013216">
    <property type="entry name" value="Methyltransf_11"/>
</dbReference>
<accession>A0ABN3W7A8</accession>
<proteinExistence type="predicted"/>
<dbReference type="Pfam" id="PF08241">
    <property type="entry name" value="Methyltransf_11"/>
    <property type="match status" value="1"/>
</dbReference>
<sequence length="205" mass="22463">MNHPIFARFYACISQALERGGLAERREALLAGLSGKVIEVGAGNGLTFAHYPPTVARVLAVEPEPRLRRLAQENARRALVPVEVVGGLADRLPAEDASFDAAVVSLVLCSLPDQASALRELRRVLRPGGELRFLEHVRADSPGMIRLQRLLDATVWPRLFGGCHTARDTVTAIGQAGFTIERLERFLLPEIRTPLSFLILGTARR</sequence>
<comment type="caution">
    <text evidence="2">The sequence shown here is derived from an EMBL/GenBank/DDBJ whole genome shotgun (WGS) entry which is preliminary data.</text>
</comment>
<gene>
    <name evidence="2" type="ORF">GCM10010517_70190</name>
</gene>
<dbReference type="Gene3D" id="3.40.50.150">
    <property type="entry name" value="Vaccinia Virus protein VP39"/>
    <property type="match status" value="1"/>
</dbReference>
<dbReference type="Proteomes" id="UP001500831">
    <property type="component" value="Unassembled WGS sequence"/>
</dbReference>
<organism evidence="2 3">
    <name type="scientific">Streptosporangium fragile</name>
    <dbReference type="NCBI Taxonomy" id="46186"/>
    <lineage>
        <taxon>Bacteria</taxon>
        <taxon>Bacillati</taxon>
        <taxon>Actinomycetota</taxon>
        <taxon>Actinomycetes</taxon>
        <taxon>Streptosporangiales</taxon>
        <taxon>Streptosporangiaceae</taxon>
        <taxon>Streptosporangium</taxon>
    </lineage>
</organism>
<keyword evidence="2" id="KW-0808">Transferase</keyword>
<dbReference type="CDD" id="cd02440">
    <property type="entry name" value="AdoMet_MTases"/>
    <property type="match status" value="1"/>
</dbReference>
<dbReference type="PANTHER" id="PTHR45036">
    <property type="entry name" value="METHYLTRANSFERASE LIKE 7B"/>
    <property type="match status" value="1"/>
</dbReference>